<feature type="transmembrane region" description="Helical" evidence="1">
    <location>
        <begin position="69"/>
        <end position="88"/>
    </location>
</feature>
<keyword evidence="1" id="KW-0812">Transmembrane</keyword>
<feature type="transmembrane region" description="Helical" evidence="1">
    <location>
        <begin position="24"/>
        <end position="48"/>
    </location>
</feature>
<gene>
    <name evidence="2" type="ORF">UFOPK2602_01216</name>
    <name evidence="3" type="ORF">UFOPK2806_01536</name>
    <name evidence="4" type="ORF">UFOPK3417_01306</name>
    <name evidence="5" type="ORF">UFOPK3954_01734</name>
</gene>
<keyword evidence="1" id="KW-0472">Membrane</keyword>
<organism evidence="3">
    <name type="scientific">freshwater metagenome</name>
    <dbReference type="NCBI Taxonomy" id="449393"/>
    <lineage>
        <taxon>unclassified sequences</taxon>
        <taxon>metagenomes</taxon>
        <taxon>ecological metagenomes</taxon>
    </lineage>
</organism>
<dbReference type="PIRSF" id="PIRSF032086">
    <property type="entry name" value="UCP032086"/>
    <property type="match status" value="1"/>
</dbReference>
<dbReference type="EMBL" id="CAEZYY010000020">
    <property type="protein sequence ID" value="CAB4759170.1"/>
    <property type="molecule type" value="Genomic_DNA"/>
</dbReference>
<evidence type="ECO:0000313" key="4">
    <source>
        <dbReference type="EMBL" id="CAB4880265.1"/>
    </source>
</evidence>
<reference evidence="3" key="1">
    <citation type="submission" date="2020-05" db="EMBL/GenBank/DDBJ databases">
        <authorList>
            <person name="Chiriac C."/>
            <person name="Salcher M."/>
            <person name="Ghai R."/>
            <person name="Kavagutti S V."/>
        </authorList>
    </citation>
    <scope>NUCLEOTIDE SEQUENCE</scope>
</reference>
<dbReference type="InterPro" id="IPR016988">
    <property type="entry name" value="UCP032086"/>
</dbReference>
<accession>A0A6J6UH69</accession>
<feature type="transmembrane region" description="Helical" evidence="1">
    <location>
        <begin position="196"/>
        <end position="217"/>
    </location>
</feature>
<evidence type="ECO:0000313" key="3">
    <source>
        <dbReference type="EMBL" id="CAB4759170.1"/>
    </source>
</evidence>
<evidence type="ECO:0000256" key="1">
    <source>
        <dbReference type="SAM" id="Phobius"/>
    </source>
</evidence>
<proteinExistence type="predicted"/>
<evidence type="ECO:0000313" key="5">
    <source>
        <dbReference type="EMBL" id="CAB5000901.1"/>
    </source>
</evidence>
<dbReference type="EMBL" id="CAEZXX010000076">
    <property type="protein sequence ID" value="CAB4712030.1"/>
    <property type="molecule type" value="Genomic_DNA"/>
</dbReference>
<name>A0A6J6UH69_9ZZZZ</name>
<feature type="transmembrane region" description="Helical" evidence="1">
    <location>
        <begin position="167"/>
        <end position="184"/>
    </location>
</feature>
<protein>
    <submittedName>
        <fullName evidence="3">Unannotated protein</fullName>
    </submittedName>
</protein>
<dbReference type="AlphaFoldDB" id="A0A6J6UH69"/>
<keyword evidence="1" id="KW-1133">Transmembrane helix</keyword>
<sequence>MLSTIAIFDYDGGGLGTFLRALHVLAGIAWIGLLYYFNLVQVPSFAAYGDEGRARNVSIDKLARRALWWFRWAAITTFVLGILIMGLTKDYMQDFMTTTSTIGLGHSAAILVGMAAGTLMMLNVWGVIWRNQKVVLANAAGVLGGAEANPAAPGAGRAALLASRANLIFSFSMLWFMIGAAHLYGGFDVNSAGKAWAFVGIAVAVGGIIELLALGLIGGKAATNKLLWPFESHKNALISGGVLWVVLYVLSEILLKTSAFG</sequence>
<dbReference type="EMBL" id="CAFBLR010000132">
    <property type="protein sequence ID" value="CAB4880265.1"/>
    <property type="molecule type" value="Genomic_DNA"/>
</dbReference>
<dbReference type="EMBL" id="CAFBON010000203">
    <property type="protein sequence ID" value="CAB5000901.1"/>
    <property type="molecule type" value="Genomic_DNA"/>
</dbReference>
<feature type="transmembrane region" description="Helical" evidence="1">
    <location>
        <begin position="108"/>
        <end position="128"/>
    </location>
</feature>
<feature type="transmembrane region" description="Helical" evidence="1">
    <location>
        <begin position="237"/>
        <end position="255"/>
    </location>
</feature>
<evidence type="ECO:0000313" key="2">
    <source>
        <dbReference type="EMBL" id="CAB4712030.1"/>
    </source>
</evidence>